<reference evidence="3 4" key="1">
    <citation type="submission" date="2019-06" db="EMBL/GenBank/DDBJ databases">
        <title>Genome analyses of bacteria isolated from kimchi.</title>
        <authorList>
            <person name="Lee S."/>
            <person name="Ahn S."/>
            <person name="Roh S."/>
        </authorList>
    </citation>
    <scope>NUCLEOTIDE SEQUENCE [LARGE SCALE GENOMIC DNA]</scope>
    <source>
        <strain evidence="3 4">CBA3630</strain>
    </source>
</reference>
<evidence type="ECO:0000256" key="2">
    <source>
        <dbReference type="SAM" id="Phobius"/>
    </source>
</evidence>
<keyword evidence="1" id="KW-0175">Coiled coil</keyword>
<keyword evidence="2" id="KW-1133">Transmembrane helix</keyword>
<name>A0A5B8T0F6_LEUPS</name>
<sequence>MYLKNSHKQKGFVLGEAMLSLSLVGTFVVFEYDQFHQFQKQQRQLNKELTTLQKEKIEALESWEEYAGK</sequence>
<evidence type="ECO:0000313" key="3">
    <source>
        <dbReference type="EMBL" id="QEA41844.1"/>
    </source>
</evidence>
<feature type="transmembrane region" description="Helical" evidence="2">
    <location>
        <begin position="12"/>
        <end position="30"/>
    </location>
</feature>
<dbReference type="EMBL" id="CP042383">
    <property type="protein sequence ID" value="QEA41844.1"/>
    <property type="molecule type" value="Genomic_DNA"/>
</dbReference>
<dbReference type="AlphaFoldDB" id="A0A5B8T0F6"/>
<dbReference type="KEGG" id="lpse:FGL85_04750"/>
<feature type="coiled-coil region" evidence="1">
    <location>
        <begin position="35"/>
        <end position="62"/>
    </location>
</feature>
<organism evidence="3 4">
    <name type="scientific">Leuconostoc pseudomesenteroides</name>
    <dbReference type="NCBI Taxonomy" id="33968"/>
    <lineage>
        <taxon>Bacteria</taxon>
        <taxon>Bacillati</taxon>
        <taxon>Bacillota</taxon>
        <taxon>Bacilli</taxon>
        <taxon>Lactobacillales</taxon>
        <taxon>Lactobacillaceae</taxon>
        <taxon>Leuconostoc</taxon>
    </lineage>
</organism>
<keyword evidence="2" id="KW-0812">Transmembrane</keyword>
<evidence type="ECO:0000256" key="1">
    <source>
        <dbReference type="SAM" id="Coils"/>
    </source>
</evidence>
<gene>
    <name evidence="3" type="ORF">FGL85_04750</name>
</gene>
<proteinExistence type="predicted"/>
<evidence type="ECO:0000313" key="4">
    <source>
        <dbReference type="Proteomes" id="UP000321296"/>
    </source>
</evidence>
<protein>
    <submittedName>
        <fullName evidence="3">Uncharacterized protein</fullName>
    </submittedName>
</protein>
<accession>A0A5B8T0F6</accession>
<keyword evidence="2" id="KW-0472">Membrane</keyword>
<dbReference type="Proteomes" id="UP000321296">
    <property type="component" value="Chromosome"/>
</dbReference>